<dbReference type="RefSeq" id="WP_099261912.1">
    <property type="nucleotide sequence ID" value="NZ_NIZW01000013.1"/>
</dbReference>
<dbReference type="GeneID" id="90609817"/>
<name>A0A2G1W4X8_9BACT</name>
<gene>
    <name evidence="1" type="ORF">CEE69_17375</name>
</gene>
<evidence type="ECO:0000313" key="2">
    <source>
        <dbReference type="Proteomes" id="UP000225740"/>
    </source>
</evidence>
<comment type="caution">
    <text evidence="1">The sequence shown here is derived from an EMBL/GenBank/DDBJ whole genome shotgun (WGS) entry which is preliminary data.</text>
</comment>
<proteinExistence type="predicted"/>
<reference evidence="1 2" key="1">
    <citation type="submission" date="2017-06" db="EMBL/GenBank/DDBJ databases">
        <title>Description of Rhodopirellula bahusiensis sp. nov.</title>
        <authorList>
            <person name="Kizina J."/>
            <person name="Harder J."/>
        </authorList>
    </citation>
    <scope>NUCLEOTIDE SEQUENCE [LARGE SCALE GENOMIC DNA]</scope>
    <source>
        <strain evidence="1 2">SWK21</strain>
    </source>
</reference>
<dbReference type="InterPro" id="IPR036514">
    <property type="entry name" value="SGNH_hydro_sf"/>
</dbReference>
<dbReference type="OrthoDB" id="274319at2"/>
<evidence type="ECO:0000313" key="1">
    <source>
        <dbReference type="EMBL" id="PHQ34065.1"/>
    </source>
</evidence>
<dbReference type="EMBL" id="NIZW01000013">
    <property type="protein sequence ID" value="PHQ34065.1"/>
    <property type="molecule type" value="Genomic_DNA"/>
</dbReference>
<dbReference type="Proteomes" id="UP000225740">
    <property type="component" value="Unassembled WGS sequence"/>
</dbReference>
<organism evidence="1 2">
    <name type="scientific">Rhodopirellula bahusiensis</name>
    <dbReference type="NCBI Taxonomy" id="2014065"/>
    <lineage>
        <taxon>Bacteria</taxon>
        <taxon>Pseudomonadati</taxon>
        <taxon>Planctomycetota</taxon>
        <taxon>Planctomycetia</taxon>
        <taxon>Pirellulales</taxon>
        <taxon>Pirellulaceae</taxon>
        <taxon>Rhodopirellula</taxon>
    </lineage>
</organism>
<dbReference type="SUPFAM" id="SSF52266">
    <property type="entry name" value="SGNH hydrolase"/>
    <property type="match status" value="1"/>
</dbReference>
<accession>A0A2G1W4X8</accession>
<dbReference type="AlphaFoldDB" id="A0A2G1W4X8"/>
<protein>
    <submittedName>
        <fullName evidence="1">Uncharacterized protein</fullName>
    </submittedName>
</protein>
<sequence>MIVRWLIGLSLGTLIIAATSPWFVRSYVPRKFDEARKRVVLKPGESYRWRAEGYATTSVGPHGMMGRTNLPSSSHSPDFVLALWGDSQAEGVSVADTDKLWRQLESSLGDRAANGDQSDVEVQVIPLASSGDHAGSWRRQMPLVERELNVDGHVLLLCEMVDLMGMVEPLDDRDSVGSVDLANTNSLANWIPDFVVHAGRNLLTDPQTTERRRLRFGIGPVPMYTPPTQATFLEESDRVAAERWIADNLNAIRAAATKPIWIVYAPRCPLIMDGELRVNDPDDHLWDIVEQNAEANSFEVIDCRDVFRDSVERGVFPHGFHNGRFGNGHLNAVGYRLISREFAKRWGGAEILVRSAEVSGAAE</sequence>
<dbReference type="GO" id="GO:0016788">
    <property type="term" value="F:hydrolase activity, acting on ester bonds"/>
    <property type="evidence" value="ECO:0007669"/>
    <property type="project" value="UniProtKB-ARBA"/>
</dbReference>
<keyword evidence="2" id="KW-1185">Reference proteome</keyword>
<dbReference type="Gene3D" id="3.40.50.1110">
    <property type="entry name" value="SGNH hydrolase"/>
    <property type="match status" value="1"/>
</dbReference>